<feature type="short sequence motif" description="'KMSKS' region" evidence="10">
    <location>
        <begin position="242"/>
        <end position="246"/>
    </location>
</feature>
<dbReference type="GO" id="GO:0004818">
    <property type="term" value="F:glutamate-tRNA ligase activity"/>
    <property type="evidence" value="ECO:0007669"/>
    <property type="project" value="UniProtKB-UniRule"/>
</dbReference>
<dbReference type="Pfam" id="PF19269">
    <property type="entry name" value="Anticodon_2"/>
    <property type="match status" value="1"/>
</dbReference>
<dbReference type="RefSeq" id="WP_034292422.1">
    <property type="nucleotide sequence ID" value="NZ_CP091519.2"/>
</dbReference>
<dbReference type="InterPro" id="IPR001412">
    <property type="entry name" value="aa-tRNA-synth_I_CS"/>
</dbReference>
<comment type="caution">
    <text evidence="10">Lacks conserved residue(s) required for the propagation of feature annotation.</text>
</comment>
<evidence type="ECO:0000256" key="2">
    <source>
        <dbReference type="ARBA" id="ARBA00007894"/>
    </source>
</evidence>
<dbReference type="SUPFAM" id="SSF48163">
    <property type="entry name" value="An anticodon-binding domain of class I aminoacyl-tRNA synthetases"/>
    <property type="match status" value="1"/>
</dbReference>
<dbReference type="Gene3D" id="3.40.50.620">
    <property type="entry name" value="HUPs"/>
    <property type="match status" value="1"/>
</dbReference>
<comment type="subunit">
    <text evidence="3 10">Monomer.</text>
</comment>
<evidence type="ECO:0000256" key="10">
    <source>
        <dbReference type="HAMAP-Rule" id="MF_00022"/>
    </source>
</evidence>
<reference evidence="13 14" key="1">
    <citation type="submission" date="2018-06" db="EMBL/GenBank/DDBJ databases">
        <authorList>
            <consortium name="Pathogen Informatics"/>
            <person name="Doyle S."/>
        </authorList>
    </citation>
    <scope>NUCLEOTIDE SEQUENCE [LARGE SCALE GENOMIC DNA]</scope>
    <source>
        <strain evidence="13 14">NCTC10283</strain>
    </source>
</reference>
<dbReference type="STRING" id="1120980.GCA_000745955_01064"/>
<name>A0A376BVI1_9NEIS</name>
<dbReference type="PANTHER" id="PTHR43311:SF2">
    <property type="entry name" value="GLUTAMATE--TRNA LIGASE, MITOCHONDRIAL-RELATED"/>
    <property type="match status" value="1"/>
</dbReference>
<dbReference type="Proteomes" id="UP000254209">
    <property type="component" value="Unassembled WGS sequence"/>
</dbReference>
<comment type="catalytic activity">
    <reaction evidence="10">
        <text>tRNA(Glu) + L-glutamate + ATP = L-glutamyl-tRNA(Glu) + AMP + diphosphate</text>
        <dbReference type="Rhea" id="RHEA:23540"/>
        <dbReference type="Rhea" id="RHEA-COMP:9663"/>
        <dbReference type="Rhea" id="RHEA-COMP:9680"/>
        <dbReference type="ChEBI" id="CHEBI:29985"/>
        <dbReference type="ChEBI" id="CHEBI:30616"/>
        <dbReference type="ChEBI" id="CHEBI:33019"/>
        <dbReference type="ChEBI" id="CHEBI:78442"/>
        <dbReference type="ChEBI" id="CHEBI:78520"/>
        <dbReference type="ChEBI" id="CHEBI:456215"/>
        <dbReference type="EC" id="6.1.1.17"/>
    </reaction>
</comment>
<dbReference type="InterPro" id="IPR014729">
    <property type="entry name" value="Rossmann-like_a/b/a_fold"/>
</dbReference>
<feature type="binding site" evidence="10">
    <location>
        <position position="245"/>
    </location>
    <ligand>
        <name>ATP</name>
        <dbReference type="ChEBI" id="CHEBI:30616"/>
    </ligand>
</feature>
<dbReference type="GO" id="GO:0008270">
    <property type="term" value="F:zinc ion binding"/>
    <property type="evidence" value="ECO:0007669"/>
    <property type="project" value="InterPro"/>
</dbReference>
<gene>
    <name evidence="10 13" type="primary">gltX</name>
    <name evidence="13" type="ORF">NCTC10283_02384</name>
</gene>
<feature type="short sequence motif" description="'HIGH' region" evidence="10">
    <location>
        <begin position="9"/>
        <end position="19"/>
    </location>
</feature>
<dbReference type="InterPro" id="IPR045462">
    <property type="entry name" value="aa-tRNA-synth_I_cd-bd"/>
</dbReference>
<feature type="domain" description="Aminoacyl-tRNA synthetase class I anticodon-binding" evidence="12">
    <location>
        <begin position="325"/>
        <end position="463"/>
    </location>
</feature>
<evidence type="ECO:0000313" key="13">
    <source>
        <dbReference type="EMBL" id="SSY80823.1"/>
    </source>
</evidence>
<dbReference type="InterPro" id="IPR049940">
    <property type="entry name" value="GluQ/Sye"/>
</dbReference>
<dbReference type="GO" id="GO:0000049">
    <property type="term" value="F:tRNA binding"/>
    <property type="evidence" value="ECO:0007669"/>
    <property type="project" value="InterPro"/>
</dbReference>
<evidence type="ECO:0000256" key="5">
    <source>
        <dbReference type="ARBA" id="ARBA00022598"/>
    </source>
</evidence>
<evidence type="ECO:0000259" key="11">
    <source>
        <dbReference type="Pfam" id="PF00749"/>
    </source>
</evidence>
<evidence type="ECO:0000256" key="8">
    <source>
        <dbReference type="ARBA" id="ARBA00022917"/>
    </source>
</evidence>
<protein>
    <recommendedName>
        <fullName evidence="10">Glutamate--tRNA ligase</fullName>
        <ecNumber evidence="10">6.1.1.17</ecNumber>
    </recommendedName>
    <alternativeName>
        <fullName evidence="10">Glutamyl-tRNA synthetase</fullName>
        <shortName evidence="10">GluRS</shortName>
    </alternativeName>
</protein>
<dbReference type="InterPro" id="IPR004527">
    <property type="entry name" value="Glu-tRNA-ligase_bac/mito"/>
</dbReference>
<keyword evidence="5 10" id="KW-0436">Ligase</keyword>
<dbReference type="Pfam" id="PF00749">
    <property type="entry name" value="tRNA-synt_1c"/>
    <property type="match status" value="1"/>
</dbReference>
<dbReference type="Gene3D" id="1.10.10.350">
    <property type="match status" value="1"/>
</dbReference>
<keyword evidence="14" id="KW-1185">Reference proteome</keyword>
<dbReference type="InterPro" id="IPR008925">
    <property type="entry name" value="aa_tRNA-synth_I_cd-bd_sf"/>
</dbReference>
<evidence type="ECO:0000259" key="12">
    <source>
        <dbReference type="Pfam" id="PF19269"/>
    </source>
</evidence>
<evidence type="ECO:0000256" key="4">
    <source>
        <dbReference type="ARBA" id="ARBA00022490"/>
    </source>
</evidence>
<dbReference type="PANTHER" id="PTHR43311">
    <property type="entry name" value="GLUTAMATE--TRNA LIGASE"/>
    <property type="match status" value="1"/>
</dbReference>
<feature type="domain" description="Glutamyl/glutaminyl-tRNA synthetase class Ib catalytic" evidence="11">
    <location>
        <begin position="3"/>
        <end position="311"/>
    </location>
</feature>
<dbReference type="NCBIfam" id="TIGR00464">
    <property type="entry name" value="gltX_bact"/>
    <property type="match status" value="1"/>
</dbReference>
<dbReference type="AlphaFoldDB" id="A0A376BVI1"/>
<sequence>MTIKTRFAPSPTGYLHIGGVRTALYSWAFAKHHQGEFLLRIEDTDLERSTQESVDIILQGMDWVGLSPDNANNIVYQSKNFDRYKVLIKQLVEQGHAYPCYCSKEELAEMRERAEREGTATYDRRWRPEAGKTLPEIPAGVEPVIRFKNPLDGVTVWTDLVKGEISIPNSALDDLIIARADGTPTYNFCVVVDDFDMGITHVIRGDDHVNNTPKQINIFKALGTTPPEYAHLPMILNEQGKKISKRSGDTVAITEYDDMGILPEAMLNYLARLGWAHGDDEFFTMEQFVQWFDLKDVSASPSRMDGKKLLWINGEHIKVADNTRLADLVEKRLKNKGIDVSGSLKLADVIALVKDRAQDLAALANECAYFYVKATPDEADVAKHWDEDAAARMQRFADKLAQLDTWTAESIHDLFKPFCDEEGIKMGKLGMPLRLAVCGTAKTPSVDAVLALIGKEEVLRRMRG</sequence>
<evidence type="ECO:0000256" key="3">
    <source>
        <dbReference type="ARBA" id="ARBA00011245"/>
    </source>
</evidence>
<comment type="subcellular location">
    <subcellularLocation>
        <location evidence="1 10">Cytoplasm</location>
    </subcellularLocation>
</comment>
<keyword evidence="4 10" id="KW-0963">Cytoplasm</keyword>
<keyword evidence="7 10" id="KW-0067">ATP-binding</keyword>
<dbReference type="PRINTS" id="PR00987">
    <property type="entry name" value="TRNASYNTHGLU"/>
</dbReference>
<proteinExistence type="inferred from homology"/>
<accession>A0A376BVI1</accession>
<keyword evidence="9 10" id="KW-0030">Aminoacyl-tRNA synthetase</keyword>
<dbReference type="EMBL" id="UFSO01000003">
    <property type="protein sequence ID" value="SSY80823.1"/>
    <property type="molecule type" value="Genomic_DNA"/>
</dbReference>
<dbReference type="InterPro" id="IPR033910">
    <property type="entry name" value="GluRS_core"/>
</dbReference>
<dbReference type="InterPro" id="IPR020058">
    <property type="entry name" value="Glu/Gln-tRNA-synth_Ib_cat-dom"/>
</dbReference>
<dbReference type="EC" id="6.1.1.17" evidence="10"/>
<dbReference type="GO" id="GO:0005524">
    <property type="term" value="F:ATP binding"/>
    <property type="evidence" value="ECO:0007669"/>
    <property type="project" value="UniProtKB-UniRule"/>
</dbReference>
<dbReference type="SUPFAM" id="SSF52374">
    <property type="entry name" value="Nucleotidylyl transferase"/>
    <property type="match status" value="1"/>
</dbReference>
<organism evidence="13 14">
    <name type="scientific">Alysiella crassa</name>
    <dbReference type="NCBI Taxonomy" id="153491"/>
    <lineage>
        <taxon>Bacteria</taxon>
        <taxon>Pseudomonadati</taxon>
        <taxon>Pseudomonadota</taxon>
        <taxon>Betaproteobacteria</taxon>
        <taxon>Neisseriales</taxon>
        <taxon>Neisseriaceae</taxon>
        <taxon>Alysiella</taxon>
    </lineage>
</organism>
<comment type="function">
    <text evidence="10">Catalyzes the attachment of glutamate to tRNA(Glu) in a two-step reaction: glutamate is first activated by ATP to form Glu-AMP and then transferred to the acceptor end of tRNA(Glu).</text>
</comment>
<dbReference type="InterPro" id="IPR020751">
    <property type="entry name" value="aa-tRNA-synth_I_codon-bd_sub2"/>
</dbReference>
<dbReference type="PROSITE" id="PS00178">
    <property type="entry name" value="AA_TRNA_LIGASE_I"/>
    <property type="match status" value="1"/>
</dbReference>
<dbReference type="FunFam" id="3.40.50.620:FF:000007">
    <property type="entry name" value="Glutamate--tRNA ligase"/>
    <property type="match status" value="1"/>
</dbReference>
<comment type="similarity">
    <text evidence="2 10">Belongs to the class-I aminoacyl-tRNA synthetase family. Glutamate--tRNA ligase type 1 subfamily.</text>
</comment>
<dbReference type="GO" id="GO:0005829">
    <property type="term" value="C:cytosol"/>
    <property type="evidence" value="ECO:0007669"/>
    <property type="project" value="TreeGrafter"/>
</dbReference>
<dbReference type="InterPro" id="IPR000924">
    <property type="entry name" value="Glu/Gln-tRNA-synth"/>
</dbReference>
<evidence type="ECO:0000256" key="1">
    <source>
        <dbReference type="ARBA" id="ARBA00004496"/>
    </source>
</evidence>
<keyword evidence="6 10" id="KW-0547">Nucleotide-binding</keyword>
<evidence type="ECO:0000256" key="9">
    <source>
        <dbReference type="ARBA" id="ARBA00023146"/>
    </source>
</evidence>
<dbReference type="CDD" id="cd00808">
    <property type="entry name" value="GluRS_core"/>
    <property type="match status" value="1"/>
</dbReference>
<keyword evidence="8 10" id="KW-0648">Protein biosynthesis</keyword>
<evidence type="ECO:0000313" key="14">
    <source>
        <dbReference type="Proteomes" id="UP000254209"/>
    </source>
</evidence>
<dbReference type="HAMAP" id="MF_00022">
    <property type="entry name" value="Glu_tRNA_synth_type1"/>
    <property type="match status" value="1"/>
</dbReference>
<dbReference type="GO" id="GO:0006424">
    <property type="term" value="P:glutamyl-tRNA aminoacylation"/>
    <property type="evidence" value="ECO:0007669"/>
    <property type="project" value="UniProtKB-UniRule"/>
</dbReference>
<dbReference type="OrthoDB" id="9807503at2"/>
<evidence type="ECO:0000256" key="7">
    <source>
        <dbReference type="ARBA" id="ARBA00022840"/>
    </source>
</evidence>
<evidence type="ECO:0000256" key="6">
    <source>
        <dbReference type="ARBA" id="ARBA00022741"/>
    </source>
</evidence>